<gene>
    <name evidence="2" type="ORF">BKA59DRAFT_492652</name>
</gene>
<proteinExistence type="predicted"/>
<dbReference type="InterPro" id="IPR029058">
    <property type="entry name" value="AB_hydrolase_fold"/>
</dbReference>
<dbReference type="Pfam" id="PF00135">
    <property type="entry name" value="COesterase"/>
    <property type="match status" value="3"/>
</dbReference>
<reference evidence="2" key="1">
    <citation type="journal article" date="2021" name="Nat. Commun.">
        <title>Genetic determinants of endophytism in the Arabidopsis root mycobiome.</title>
        <authorList>
            <person name="Mesny F."/>
            <person name="Miyauchi S."/>
            <person name="Thiergart T."/>
            <person name="Pickel B."/>
            <person name="Atanasova L."/>
            <person name="Karlsson M."/>
            <person name="Huettel B."/>
            <person name="Barry K.W."/>
            <person name="Haridas S."/>
            <person name="Chen C."/>
            <person name="Bauer D."/>
            <person name="Andreopoulos W."/>
            <person name="Pangilinan J."/>
            <person name="LaButti K."/>
            <person name="Riley R."/>
            <person name="Lipzen A."/>
            <person name="Clum A."/>
            <person name="Drula E."/>
            <person name="Henrissat B."/>
            <person name="Kohler A."/>
            <person name="Grigoriev I.V."/>
            <person name="Martin F.M."/>
            <person name="Hacquard S."/>
        </authorList>
    </citation>
    <scope>NUCLEOTIDE SEQUENCE</scope>
    <source>
        <strain evidence="2">MPI-SDFR-AT-0068</strain>
    </source>
</reference>
<keyword evidence="3" id="KW-1185">Reference proteome</keyword>
<feature type="domain" description="Carboxylesterase type B" evidence="1">
    <location>
        <begin position="17"/>
        <end position="472"/>
    </location>
</feature>
<dbReference type="OrthoDB" id="3200163at2759"/>
<feature type="domain" description="Carboxylesterase type B" evidence="1">
    <location>
        <begin position="867"/>
        <end position="1001"/>
    </location>
</feature>
<evidence type="ECO:0000313" key="3">
    <source>
        <dbReference type="Proteomes" id="UP000813427"/>
    </source>
</evidence>
<name>A0A8K0RZA5_9HYPO</name>
<dbReference type="InterPro" id="IPR050309">
    <property type="entry name" value="Type-B_Carboxylest/Lipase"/>
</dbReference>
<organism evidence="2 3">
    <name type="scientific">Fusarium tricinctum</name>
    <dbReference type="NCBI Taxonomy" id="61284"/>
    <lineage>
        <taxon>Eukaryota</taxon>
        <taxon>Fungi</taxon>
        <taxon>Dikarya</taxon>
        <taxon>Ascomycota</taxon>
        <taxon>Pezizomycotina</taxon>
        <taxon>Sordariomycetes</taxon>
        <taxon>Hypocreomycetidae</taxon>
        <taxon>Hypocreales</taxon>
        <taxon>Nectriaceae</taxon>
        <taxon>Fusarium</taxon>
        <taxon>Fusarium tricinctum species complex</taxon>
    </lineage>
</organism>
<dbReference type="AlphaFoldDB" id="A0A8K0RZA5"/>
<dbReference type="EMBL" id="JAGPXF010000003">
    <property type="protein sequence ID" value="KAH7252847.1"/>
    <property type="molecule type" value="Genomic_DNA"/>
</dbReference>
<evidence type="ECO:0000313" key="2">
    <source>
        <dbReference type="EMBL" id="KAH7252847.1"/>
    </source>
</evidence>
<dbReference type="Proteomes" id="UP000813427">
    <property type="component" value="Unassembled WGS sequence"/>
</dbReference>
<dbReference type="PANTHER" id="PTHR11559">
    <property type="entry name" value="CARBOXYLESTERASE"/>
    <property type="match status" value="1"/>
</dbReference>
<dbReference type="InterPro" id="IPR002018">
    <property type="entry name" value="CarbesteraseB"/>
</dbReference>
<sequence>MSETDTIHTDFGHPIIGNVRGLKVAGVLQFLGVKYASLRHWFDNPALCTYDGNGIVADHYGPQAISLPEGVDNELTAIQKHLTKPEFPGMSATECLNLNVVAPATSTSSDALPVLVYIHGGGFSVGANWWPQFDMKRIVQLSIDGGKPIIGININYRLGAPGFMTSKELQQAGYKSNRGLHDQRVALHWVERYIAGFGGDPSQVTVAGESVGGLSATRLLYSEEALASRIVVMGGAPPSVSPLTSEVAEFAYNSIIETWGIHELSPSERLKSLETFTSFDLHQKVQRLPILPVLDDDLVPYNESFKMMASEDYKFKAKRHQGALIVFSPLDASIFAFMGLFAGRKSIAADFINHLTTMLPQHHKPVQQLLESYKISSDLDNQNALLHVLQFGSDIGHHAAALALAEKVPGDAFLMQFSEQNPWDGPFKGHSTHILDVAFLLQNFNDHLDETQRASAVQFAKDVITFAYREKPWEPFSNTQGLSILQGGRREYLENGRATSKRYQEMMRVAEITSLDSLLNAWTSFLFTEIEGINLRQLYGILHFESWSMDPFTFQHESLQTTLRGLEASGVAQFRGIPYGYIPRRFAEAEKIRHLPKDLDCTEFGPKCPQIYVDVGHLLRIPPHRILRREPEDEFNCTNLDVVLPKSSLLSNSKRLPVLVWIHGGSQAVTFGNAASKICDMTFIVADSIRLGKPIIVVSVQYRLNVFALGNGEGSINLALRDQALALQWVQENIAGFNGDPTQVTLAGESAGAVYCHAHLVINSPARQFILASGSLFLSPPKPPKSVQALRDAILKQLQAINPLFNLDNAPEKEVAKAIRLSGIQSFFLQWEDRFKDWQIETKTAKRILLSDMEREAAIWQAGVRATSTDDILKAFDAAEQYADQLKKMYHIYLDRPSSCQNGALDFINDYKFVLPINRLEKLWNDSHKPVFRYLVDEVNPWQSSSGAHHALDLVLLFGGFDQEFPDSTKFSGQAMRKAWIQFINLEQPWTTFGSDSYYSFGPHGVSQSINKSGLGARRRMTQTEMLGRMDSVLLDKVFTGLAAGKVSLLN</sequence>
<evidence type="ECO:0000259" key="1">
    <source>
        <dbReference type="Pfam" id="PF00135"/>
    </source>
</evidence>
<accession>A0A8K0RZA5</accession>
<dbReference type="Gene3D" id="3.40.50.1820">
    <property type="entry name" value="alpha/beta hydrolase"/>
    <property type="match status" value="2"/>
</dbReference>
<dbReference type="SUPFAM" id="SSF53474">
    <property type="entry name" value="alpha/beta-Hydrolases"/>
    <property type="match status" value="2"/>
</dbReference>
<feature type="domain" description="Carboxylesterase type B" evidence="1">
    <location>
        <begin position="566"/>
        <end position="778"/>
    </location>
</feature>
<protein>
    <submittedName>
        <fullName evidence="2">Carboxylesterase</fullName>
    </submittedName>
</protein>
<comment type="caution">
    <text evidence="2">The sequence shown here is derived from an EMBL/GenBank/DDBJ whole genome shotgun (WGS) entry which is preliminary data.</text>
</comment>